<evidence type="ECO:0000313" key="1">
    <source>
        <dbReference type="EMBL" id="TDO36520.1"/>
    </source>
</evidence>
<protein>
    <submittedName>
        <fullName evidence="1">Ribosome-associated translation inhibitor RaiA</fullName>
    </submittedName>
</protein>
<dbReference type="Proteomes" id="UP000294901">
    <property type="component" value="Unassembled WGS sequence"/>
</dbReference>
<dbReference type="AlphaFoldDB" id="A0A4R6JJY7"/>
<comment type="caution">
    <text evidence="1">The sequence shown here is derived from an EMBL/GenBank/DDBJ whole genome shotgun (WGS) entry which is preliminary data.</text>
</comment>
<sequence>MTRADLVISPQVYTHGEVGPDATAYAVGKLEAALHHAPGPVLRTSLTLDAAAPGDRVDAHVDVNGVGLHVHAVGESLQEATDLMQDRLRSRLRRIRRRPQQGPDTPKQ</sequence>
<keyword evidence="2" id="KW-1185">Reference proteome</keyword>
<dbReference type="Gene3D" id="3.30.160.100">
    <property type="entry name" value="Ribosome hibernation promotion factor-like"/>
    <property type="match status" value="1"/>
</dbReference>
<accession>A0A4R6JJY7</accession>
<dbReference type="InterPro" id="IPR003489">
    <property type="entry name" value="RHF/RaiA"/>
</dbReference>
<dbReference type="Pfam" id="PF02482">
    <property type="entry name" value="Ribosomal_S30AE"/>
    <property type="match status" value="1"/>
</dbReference>
<dbReference type="InterPro" id="IPR036567">
    <property type="entry name" value="RHF-like"/>
</dbReference>
<dbReference type="SUPFAM" id="SSF69754">
    <property type="entry name" value="Ribosome binding protein Y (YfiA homologue)"/>
    <property type="match status" value="1"/>
</dbReference>
<dbReference type="RefSeq" id="WP_133871259.1">
    <property type="nucleotide sequence ID" value="NZ_BOMD01000103.1"/>
</dbReference>
<dbReference type="EMBL" id="SNWR01000001">
    <property type="protein sequence ID" value="TDO36520.1"/>
    <property type="molecule type" value="Genomic_DNA"/>
</dbReference>
<proteinExistence type="predicted"/>
<gene>
    <name evidence="1" type="ORF">C8E87_0094</name>
</gene>
<reference evidence="1 2" key="1">
    <citation type="submission" date="2019-03" db="EMBL/GenBank/DDBJ databases">
        <title>Sequencing the genomes of 1000 actinobacteria strains.</title>
        <authorList>
            <person name="Klenk H.-P."/>
        </authorList>
    </citation>
    <scope>NUCLEOTIDE SEQUENCE [LARGE SCALE GENOMIC DNA]</scope>
    <source>
        <strain evidence="1 2">DSM 43805</strain>
    </source>
</reference>
<name>A0A4R6JJY7_9ACTN</name>
<organism evidence="1 2">
    <name type="scientific">Paractinoplanes brasiliensis</name>
    <dbReference type="NCBI Taxonomy" id="52695"/>
    <lineage>
        <taxon>Bacteria</taxon>
        <taxon>Bacillati</taxon>
        <taxon>Actinomycetota</taxon>
        <taxon>Actinomycetes</taxon>
        <taxon>Micromonosporales</taxon>
        <taxon>Micromonosporaceae</taxon>
        <taxon>Paractinoplanes</taxon>
    </lineage>
</organism>
<evidence type="ECO:0000313" key="2">
    <source>
        <dbReference type="Proteomes" id="UP000294901"/>
    </source>
</evidence>
<dbReference type="OrthoDB" id="3298224at2"/>